<dbReference type="EMBL" id="UINC01001882">
    <property type="protein sequence ID" value="SUZ90298.1"/>
    <property type="molecule type" value="Genomic_DNA"/>
</dbReference>
<dbReference type="Gene3D" id="1.10.260.160">
    <property type="match status" value="1"/>
</dbReference>
<dbReference type="PANTHER" id="PTHR34853:SF1">
    <property type="entry name" value="LIPASE 5"/>
    <property type="match status" value="1"/>
</dbReference>
<dbReference type="Pfam" id="PF03583">
    <property type="entry name" value="LIP"/>
    <property type="match status" value="2"/>
</dbReference>
<dbReference type="Gene3D" id="3.40.50.1820">
    <property type="entry name" value="alpha/beta hydrolase"/>
    <property type="match status" value="1"/>
</dbReference>
<sequence length="404" mass="45146">MYSIEYEIIDPQGYVDTLSGLVSFPIDPTKIFPIASYQHGTTVEDDNVPSVTGLSLSNQEVSLISMIMSSSGYIIMLPDYAGLGSSEGYHPYIIAETYTPAITNMIRAVKEMSNELDINNSFMYNNQLYLFGYSEGGYATMSAQRDIEQSMLDEFDLTVSIPMAGPYDLSGTMVDFYLSINFYPQPYYVANVLFNHLHYYDSLNNLDQYFLPFWADTLSGLFDGTHSGTYINSLMPDNPIEILLPEVIDDFSINSDNLFRQTLEANTLLDWVPISPTYLIHAVIDDIVPIANAQVAYNTFVNNGAESVYLIEMPESVGGHEEAAPLCLLTALDTVSSYQIINNKGDTNLDGLVNDIDYDLLIEHILSSTIFDLSERWAGDIDFDTKLSIFDLISLQNIIENGSY</sequence>
<dbReference type="SUPFAM" id="SSF53474">
    <property type="entry name" value="alpha/beta-Hydrolases"/>
    <property type="match status" value="1"/>
</dbReference>
<name>A0A381RH75_9ZZZZ</name>
<evidence type="ECO:0008006" key="2">
    <source>
        <dbReference type="Google" id="ProtNLM"/>
    </source>
</evidence>
<dbReference type="InterPro" id="IPR036439">
    <property type="entry name" value="Dockerin_dom_sf"/>
</dbReference>
<dbReference type="InterPro" id="IPR029058">
    <property type="entry name" value="AB_hydrolase_fold"/>
</dbReference>
<accession>A0A381RH75</accession>
<proteinExistence type="predicted"/>
<dbReference type="CDD" id="cd14256">
    <property type="entry name" value="Dockerin_I"/>
    <property type="match status" value="1"/>
</dbReference>
<dbReference type="Pfam" id="PF00404">
    <property type="entry name" value="Dockerin_1"/>
    <property type="match status" value="1"/>
</dbReference>
<organism evidence="1">
    <name type="scientific">marine metagenome</name>
    <dbReference type="NCBI Taxonomy" id="408172"/>
    <lineage>
        <taxon>unclassified sequences</taxon>
        <taxon>metagenomes</taxon>
        <taxon>ecological metagenomes</taxon>
    </lineage>
</organism>
<dbReference type="InterPro" id="IPR005152">
    <property type="entry name" value="Lipase_secreted"/>
</dbReference>
<protein>
    <recommendedName>
        <fullName evidence="2">Dockerin domain-containing protein</fullName>
    </recommendedName>
</protein>
<dbReference type="GO" id="GO:0004553">
    <property type="term" value="F:hydrolase activity, hydrolyzing O-glycosyl compounds"/>
    <property type="evidence" value="ECO:0007669"/>
    <property type="project" value="InterPro"/>
</dbReference>
<dbReference type="PANTHER" id="PTHR34853">
    <property type="match status" value="1"/>
</dbReference>
<dbReference type="SUPFAM" id="SSF63446">
    <property type="entry name" value="Type I dockerin domain"/>
    <property type="match status" value="1"/>
</dbReference>
<dbReference type="Gene3D" id="1.10.1330.10">
    <property type="entry name" value="Dockerin domain"/>
    <property type="match status" value="1"/>
</dbReference>
<dbReference type="AlphaFoldDB" id="A0A381RH75"/>
<dbReference type="GO" id="GO:0016042">
    <property type="term" value="P:lipid catabolic process"/>
    <property type="evidence" value="ECO:0007669"/>
    <property type="project" value="InterPro"/>
</dbReference>
<evidence type="ECO:0000313" key="1">
    <source>
        <dbReference type="EMBL" id="SUZ90298.1"/>
    </source>
</evidence>
<dbReference type="InterPro" id="IPR002105">
    <property type="entry name" value="Dockerin_1_rpt"/>
</dbReference>
<reference evidence="1" key="1">
    <citation type="submission" date="2018-05" db="EMBL/GenBank/DDBJ databases">
        <authorList>
            <person name="Lanie J.A."/>
            <person name="Ng W.-L."/>
            <person name="Kazmierczak K.M."/>
            <person name="Andrzejewski T.M."/>
            <person name="Davidsen T.M."/>
            <person name="Wayne K.J."/>
            <person name="Tettelin H."/>
            <person name="Glass J.I."/>
            <person name="Rusch D."/>
            <person name="Podicherti R."/>
            <person name="Tsui H.-C.T."/>
            <person name="Winkler M.E."/>
        </authorList>
    </citation>
    <scope>NUCLEOTIDE SEQUENCE</scope>
</reference>
<gene>
    <name evidence="1" type="ORF">METZ01_LOCUS43152</name>
</gene>
<dbReference type="GO" id="GO:0004806">
    <property type="term" value="F:triacylglycerol lipase activity"/>
    <property type="evidence" value="ECO:0007669"/>
    <property type="project" value="InterPro"/>
</dbReference>
<dbReference type="GO" id="GO:0000272">
    <property type="term" value="P:polysaccharide catabolic process"/>
    <property type="evidence" value="ECO:0007669"/>
    <property type="project" value="InterPro"/>
</dbReference>